<reference evidence="3" key="1">
    <citation type="journal article" date="2021" name="Sci. Rep.">
        <title>Diploid genomic architecture of Nitzschia inconspicua, an elite biomass production diatom.</title>
        <authorList>
            <person name="Oliver A."/>
            <person name="Podell S."/>
            <person name="Pinowska A."/>
            <person name="Traller J.C."/>
            <person name="Smith S.R."/>
            <person name="McClure R."/>
            <person name="Beliaev A."/>
            <person name="Bohutskyi P."/>
            <person name="Hill E.A."/>
            <person name="Rabines A."/>
            <person name="Zheng H."/>
            <person name="Allen L.Z."/>
            <person name="Kuo A."/>
            <person name="Grigoriev I.V."/>
            <person name="Allen A.E."/>
            <person name="Hazlebeck D."/>
            <person name="Allen E.E."/>
        </authorList>
    </citation>
    <scope>NUCLEOTIDE SEQUENCE</scope>
    <source>
        <strain evidence="3">Hildebrandi</strain>
    </source>
</reference>
<feature type="domain" description="MATH" evidence="2">
    <location>
        <begin position="227"/>
        <end position="378"/>
    </location>
</feature>
<accession>A0A9K3Q0A5</accession>
<proteinExistence type="predicted"/>
<evidence type="ECO:0000313" key="4">
    <source>
        <dbReference type="Proteomes" id="UP000693970"/>
    </source>
</evidence>
<name>A0A9K3Q0A5_9STRA</name>
<evidence type="ECO:0000313" key="3">
    <source>
        <dbReference type="EMBL" id="KAG7366627.1"/>
    </source>
</evidence>
<dbReference type="InterPro" id="IPR002083">
    <property type="entry name" value="MATH/TRAF_dom"/>
</dbReference>
<feature type="compositionally biased region" description="Polar residues" evidence="1">
    <location>
        <begin position="131"/>
        <end position="147"/>
    </location>
</feature>
<reference evidence="3" key="2">
    <citation type="submission" date="2021-04" db="EMBL/GenBank/DDBJ databases">
        <authorList>
            <person name="Podell S."/>
        </authorList>
    </citation>
    <scope>NUCLEOTIDE SEQUENCE</scope>
    <source>
        <strain evidence="3">Hildebrandi</strain>
    </source>
</reference>
<keyword evidence="4" id="KW-1185">Reference proteome</keyword>
<organism evidence="3 4">
    <name type="scientific">Nitzschia inconspicua</name>
    <dbReference type="NCBI Taxonomy" id="303405"/>
    <lineage>
        <taxon>Eukaryota</taxon>
        <taxon>Sar</taxon>
        <taxon>Stramenopiles</taxon>
        <taxon>Ochrophyta</taxon>
        <taxon>Bacillariophyta</taxon>
        <taxon>Bacillariophyceae</taxon>
        <taxon>Bacillariophycidae</taxon>
        <taxon>Bacillariales</taxon>
        <taxon>Bacillariaceae</taxon>
        <taxon>Nitzschia</taxon>
    </lineage>
</organism>
<dbReference type="EMBL" id="JAGRRH010000007">
    <property type="protein sequence ID" value="KAG7366627.1"/>
    <property type="molecule type" value="Genomic_DNA"/>
</dbReference>
<feature type="region of interest" description="Disordered" evidence="1">
    <location>
        <begin position="1"/>
        <end position="147"/>
    </location>
</feature>
<dbReference type="AlphaFoldDB" id="A0A9K3Q0A5"/>
<feature type="compositionally biased region" description="Basic and acidic residues" evidence="1">
    <location>
        <begin position="69"/>
        <end position="89"/>
    </location>
</feature>
<dbReference type="PROSITE" id="PS50144">
    <property type="entry name" value="MATH"/>
    <property type="match status" value="1"/>
</dbReference>
<comment type="caution">
    <text evidence="3">The sequence shown here is derived from an EMBL/GenBank/DDBJ whole genome shotgun (WGS) entry which is preliminary data.</text>
</comment>
<evidence type="ECO:0000259" key="2">
    <source>
        <dbReference type="PROSITE" id="PS50144"/>
    </source>
</evidence>
<evidence type="ECO:0000256" key="1">
    <source>
        <dbReference type="SAM" id="MobiDB-lite"/>
    </source>
</evidence>
<sequence>MTNDRQHHQQYHQTPRNEISSKEGRVPYDPYGSITPTPTMTGAAISYWDTNDDEGHLLSDSNVVDWPSSEEKDDLHVKESKTDDDADGHRRSHSRNKNMVDSISGGLPPRPRPFLYPVISPDKSFDETVEQETTQQPSASNEPSTNLNYKERLDEAERHVKILESNVTLHKRLAQLEDQLYIRDQQFEQLQAQMQQLLRNAQQQEQQILQLQSRLHPAPSEDEQWDAAVVTWKIAKFEKKLTADRHFFESLPFHVGCYASFYLTVCVLEVDDTVPESKRPVAIFLKAFTGNDKNTIQHQQQHQQQHSSIFPIRLDGSKITLVSNKSISGNDDDKTFQVGQSQMEDASQGKGVRQFISLGKLRESYLQNDASVVVRATVRVPHIPIYRLKTIA</sequence>
<protein>
    <recommendedName>
        <fullName evidence="2">MATH domain-containing protein</fullName>
    </recommendedName>
</protein>
<gene>
    <name evidence="3" type="ORF">IV203_029297</name>
</gene>
<dbReference type="Proteomes" id="UP000693970">
    <property type="component" value="Unassembled WGS sequence"/>
</dbReference>